<keyword evidence="3" id="KW-1185">Reference proteome</keyword>
<dbReference type="Proteomes" id="UP001549313">
    <property type="component" value="Unassembled WGS sequence"/>
</dbReference>
<sequence length="260" mass="28894">MDDQTYWHEGEPRIIASGRWEQDKYGAASYIPDHIRPSTAGPADADAAPVSDEGERTGADGYRICSDAVWAAARRDYLAGDAAEAVCARPFSVEASAFSDDSDVSDSVFDTPLRRGVVARRAAPLRGPIQTFQTILSASMPGPRLDCGLKRFPPHPRLKAEPQPRRSRSDFRWFRLFRPSFLSSPPAPVPSPQFQTFRTFQTPFSSPESQGVTSSTRRRVGRRGRPSRWMQTATTSASHRISPSRSTVWRTIRRGPLMVS</sequence>
<organism evidence="2 3">
    <name type="scientific">Brevundimonas faecalis</name>
    <dbReference type="NCBI Taxonomy" id="947378"/>
    <lineage>
        <taxon>Bacteria</taxon>
        <taxon>Pseudomonadati</taxon>
        <taxon>Pseudomonadota</taxon>
        <taxon>Alphaproteobacteria</taxon>
        <taxon>Caulobacterales</taxon>
        <taxon>Caulobacteraceae</taxon>
        <taxon>Brevundimonas</taxon>
    </lineage>
</organism>
<feature type="compositionally biased region" description="Low complexity" evidence="1">
    <location>
        <begin position="201"/>
        <end position="215"/>
    </location>
</feature>
<proteinExistence type="predicted"/>
<protein>
    <submittedName>
        <fullName evidence="2">Uncharacterized protein</fullName>
    </submittedName>
</protein>
<comment type="caution">
    <text evidence="2">The sequence shown here is derived from an EMBL/GenBank/DDBJ whole genome shotgun (WGS) entry which is preliminary data.</text>
</comment>
<gene>
    <name evidence="2" type="ORF">ABIE19_000292</name>
</gene>
<feature type="compositionally biased region" description="Polar residues" evidence="1">
    <location>
        <begin position="229"/>
        <end position="246"/>
    </location>
</feature>
<evidence type="ECO:0000313" key="2">
    <source>
        <dbReference type="EMBL" id="MET4682383.1"/>
    </source>
</evidence>
<feature type="compositionally biased region" description="Basic residues" evidence="1">
    <location>
        <begin position="216"/>
        <end position="226"/>
    </location>
</feature>
<feature type="region of interest" description="Disordered" evidence="1">
    <location>
        <begin position="201"/>
        <end position="246"/>
    </location>
</feature>
<reference evidence="2 3" key="1">
    <citation type="submission" date="2024-06" db="EMBL/GenBank/DDBJ databases">
        <title>Sorghum-associated microbial communities from plants grown in Nebraska, USA.</title>
        <authorList>
            <person name="Schachtman D."/>
        </authorList>
    </citation>
    <scope>NUCLEOTIDE SEQUENCE [LARGE SCALE GENOMIC DNA]</scope>
    <source>
        <strain evidence="2 3">2814</strain>
    </source>
</reference>
<feature type="region of interest" description="Disordered" evidence="1">
    <location>
        <begin position="35"/>
        <end position="56"/>
    </location>
</feature>
<dbReference type="EMBL" id="JBEPTF010000001">
    <property type="protein sequence ID" value="MET4682383.1"/>
    <property type="molecule type" value="Genomic_DNA"/>
</dbReference>
<name>A0ABV2R7V6_9CAUL</name>
<evidence type="ECO:0000313" key="3">
    <source>
        <dbReference type="Proteomes" id="UP001549313"/>
    </source>
</evidence>
<accession>A0ABV2R7V6</accession>
<evidence type="ECO:0000256" key="1">
    <source>
        <dbReference type="SAM" id="MobiDB-lite"/>
    </source>
</evidence>